<keyword evidence="2" id="KW-0349">Heme</keyword>
<dbReference type="CDD" id="cd00454">
    <property type="entry name" value="TrHb1_N"/>
    <property type="match status" value="1"/>
</dbReference>
<evidence type="ECO:0000256" key="2">
    <source>
        <dbReference type="ARBA" id="ARBA00022617"/>
    </source>
</evidence>
<dbReference type="RefSeq" id="WP_345197038.1">
    <property type="nucleotide sequence ID" value="NZ_BAABFL010000421.1"/>
</dbReference>
<dbReference type="InterPro" id="IPR001486">
    <property type="entry name" value="Hemoglobin_trunc"/>
</dbReference>
<accession>A0ABP8V769</accession>
<dbReference type="InterPro" id="IPR012292">
    <property type="entry name" value="Globin/Proto"/>
</dbReference>
<evidence type="ECO:0000256" key="4">
    <source>
        <dbReference type="ARBA" id="ARBA00023004"/>
    </source>
</evidence>
<keyword evidence="4" id="KW-0408">Iron</keyword>
<reference evidence="6" key="1">
    <citation type="journal article" date="2019" name="Int. J. Syst. Evol. Microbiol.">
        <title>The Global Catalogue of Microorganisms (GCM) 10K type strain sequencing project: providing services to taxonomists for standard genome sequencing and annotation.</title>
        <authorList>
            <consortium name="The Broad Institute Genomics Platform"/>
            <consortium name="The Broad Institute Genome Sequencing Center for Infectious Disease"/>
            <person name="Wu L."/>
            <person name="Ma J."/>
        </authorList>
    </citation>
    <scope>NUCLEOTIDE SEQUENCE [LARGE SCALE GENOMIC DNA]</scope>
    <source>
        <strain evidence="6">JCM 17805</strain>
    </source>
</reference>
<evidence type="ECO:0000313" key="6">
    <source>
        <dbReference type="Proteomes" id="UP001500604"/>
    </source>
</evidence>
<gene>
    <name evidence="5" type="ORF">GCM10023116_30750</name>
</gene>
<proteinExistence type="predicted"/>
<evidence type="ECO:0000256" key="1">
    <source>
        <dbReference type="ARBA" id="ARBA00022448"/>
    </source>
</evidence>
<organism evidence="5 6">
    <name type="scientific">Kistimonas scapharcae</name>
    <dbReference type="NCBI Taxonomy" id="1036133"/>
    <lineage>
        <taxon>Bacteria</taxon>
        <taxon>Pseudomonadati</taxon>
        <taxon>Pseudomonadota</taxon>
        <taxon>Gammaproteobacteria</taxon>
        <taxon>Oceanospirillales</taxon>
        <taxon>Endozoicomonadaceae</taxon>
        <taxon>Kistimonas</taxon>
    </lineage>
</organism>
<protein>
    <recommendedName>
        <fullName evidence="7">Group 1 truncated hemoglobin</fullName>
    </recommendedName>
</protein>
<evidence type="ECO:0008006" key="7">
    <source>
        <dbReference type="Google" id="ProtNLM"/>
    </source>
</evidence>
<comment type="caution">
    <text evidence="5">The sequence shown here is derived from an EMBL/GenBank/DDBJ whole genome shotgun (WGS) entry which is preliminary data.</text>
</comment>
<evidence type="ECO:0000256" key="3">
    <source>
        <dbReference type="ARBA" id="ARBA00022723"/>
    </source>
</evidence>
<dbReference type="Proteomes" id="UP001500604">
    <property type="component" value="Unassembled WGS sequence"/>
</dbReference>
<keyword evidence="1" id="KW-0813">Transport</keyword>
<keyword evidence="3" id="KW-0479">Metal-binding</keyword>
<dbReference type="Gene3D" id="1.10.490.10">
    <property type="entry name" value="Globins"/>
    <property type="match status" value="1"/>
</dbReference>
<dbReference type="SUPFAM" id="SSF46458">
    <property type="entry name" value="Globin-like"/>
    <property type="match status" value="1"/>
</dbReference>
<dbReference type="Pfam" id="PF01152">
    <property type="entry name" value="Bac_globin"/>
    <property type="match status" value="1"/>
</dbReference>
<dbReference type="EMBL" id="BAABFL010000421">
    <property type="protein sequence ID" value="GAA4650792.1"/>
    <property type="molecule type" value="Genomic_DNA"/>
</dbReference>
<dbReference type="InterPro" id="IPR009050">
    <property type="entry name" value="Globin-like_sf"/>
</dbReference>
<keyword evidence="6" id="KW-1185">Reference proteome</keyword>
<name>A0ABP8V769_9GAMM</name>
<evidence type="ECO:0000313" key="5">
    <source>
        <dbReference type="EMBL" id="GAA4650792.1"/>
    </source>
</evidence>
<sequence length="122" mass="13951">MADSLYERLGGHSTVFEAMHRLYEKMQNDPAISHYFDSMDIVSLTRKQVSFMTQVFGGQPPEETRSLNEIHENLNISNHEFNVLVGLLRETLTEIGVEVAIQHEVLAIIEDGRDDIVQIHNE</sequence>